<dbReference type="InterPro" id="IPR011989">
    <property type="entry name" value="ARM-like"/>
</dbReference>
<feature type="region of interest" description="Disordered" evidence="1">
    <location>
        <begin position="1"/>
        <end position="32"/>
    </location>
</feature>
<proteinExistence type="predicted"/>
<dbReference type="InterPro" id="IPR004155">
    <property type="entry name" value="PBS_lyase_HEAT"/>
</dbReference>
<dbReference type="SUPFAM" id="SSF48371">
    <property type="entry name" value="ARM repeat"/>
    <property type="match status" value="1"/>
</dbReference>
<protein>
    <recommendedName>
        <fullName evidence="4">PBS lyase</fullName>
    </recommendedName>
</protein>
<reference evidence="2" key="2">
    <citation type="submission" date="2020-09" db="EMBL/GenBank/DDBJ databases">
        <authorList>
            <person name="Sun Q."/>
            <person name="Ohkuma M."/>
        </authorList>
    </citation>
    <scope>NUCLEOTIDE SEQUENCE</scope>
    <source>
        <strain evidence="2">JCM 4122</strain>
    </source>
</reference>
<comment type="caution">
    <text evidence="2">The sequence shown here is derived from an EMBL/GenBank/DDBJ whole genome shotgun (WGS) entry which is preliminary data.</text>
</comment>
<dbReference type="RefSeq" id="WP_190042953.1">
    <property type="nucleotide sequence ID" value="NZ_BNBE01000002.1"/>
</dbReference>
<sequence>MSPTTASRPRPNPLPPVPASPEEALAAAGGDGAPAGWRAWPADVLVPAVRVALLRAELVRDPGTVGREEHGEELYQAVRGVDGGAVERAGALVEALAGAGDAVLAREALRLAREGLRAGALAPAFVRGVLTGLLAPGSGRPVDAALAELAEPWAAVEPLPPALLAGLLGTPAAGPALAVAAAHGHGGLLWRAAADPAAEPLVRRRALALYGGTAHRDDVPAVLALAAEDPLLLGGPAVDCLRALHRRGHFATGPDVPAVLALALADHTIPARAVATVLFTVRGELLRLLVDTAPDDPAWPRRLDLLVALDGQGAQDLPVAEEIARVLPRAAAPAPFLRALRTLRAPGTEDAVLGALPGAPAEALRALEAVGGARTARVLAAALGLDAPQPDETLPEAGETLPETTKTTKTKEVLPEVERALRPFRHHALELVWLLGTDPGVRRRLLARIDAAALPARIAAGLGGPDADELALLTAHMDPAEPVEALCRIAAHAGPGTLPVLADLLLRIAGERASAWEPGGAGAVPDAEPAVPEEAVEALCGLGRRLHARGGIRPVCLLDAVDARAAGEAFAADLALGLLDRPGLTSGERTVLLRMLTGLPKAPGRPIRARTHRLLRDPDRHVRKHAVALLARADPTDGGEDDGVEALSATLLTLTGPDRDPQTVRQTLDALGGAGARWASDAVTACLGHPVMNVRKTAARALATTGTARSVPALLDGLGQGDNPGLRALLLDALRALLGDTLAAALTAAAARATDPRTRDRLLAALDEGPGEDPAAADLRRLAEEGWDPDTALRLAERRAPGGRAPDLRELRPYLADWLDLAASSARARRAVLAALPTRICPRPWQEHERGALARRATVLLDGLAEAEGAERDALIELLEAVVSHPRPGLAAEVTAAVRALSPRRPGRRSTLPLLRLAGAVVVRADLDRELAATASAPDPEAARGRLLHETFGVAPQAERPSWYDGLAAAARSTTALAAHRERPAPAGSRALLAALVDVQADAPPDVRAALVTWMTELQPLGTPPWTLAEDARTGAAAPPPRTARPADLDQPRSAAQRERLLARLASDAPDRRAAAARTLLAWPEPDARAAVLDAHLRGRVDAPADPALRAALGRALAEAGPAALSGDGVRPERVARTAADVDARALPALLPVLLRLWEHGPREARGDAFAALWRMPADVLAARLEDRIAAGATGLLVLLAGRPLHRTPLLDRLAAHHPRAGLVLVDGPLHGPEAAARRADALRALRERAPAPPPAASPPPYEELVALLRSPEPRRVRRALARLAEHPGGPDPARLEEPLRELLTHPETGVRLHAHRTARALLDRDAHLRLTEVLLDDARPEVVRGAVRVLSRARWSPAVPAFVALLGHGRPVVRRAAEEALLHAGTEAVPALRRAASHARPDRRAAYERLLTRIREAEERGEGTYLGSLVKVLPDQT</sequence>
<feature type="compositionally biased region" description="Basic and acidic residues" evidence="1">
    <location>
        <begin position="1045"/>
        <end position="1054"/>
    </location>
</feature>
<dbReference type="SMART" id="SM00567">
    <property type="entry name" value="EZ_HEAT"/>
    <property type="match status" value="4"/>
</dbReference>
<accession>A0A919BSL8</accession>
<dbReference type="EMBL" id="BNBE01000002">
    <property type="protein sequence ID" value="GHG10315.1"/>
    <property type="molecule type" value="Genomic_DNA"/>
</dbReference>
<dbReference type="Pfam" id="PF13646">
    <property type="entry name" value="HEAT_2"/>
    <property type="match status" value="2"/>
</dbReference>
<feature type="region of interest" description="Disordered" evidence="1">
    <location>
        <begin position="1032"/>
        <end position="1054"/>
    </location>
</feature>
<reference evidence="2" key="1">
    <citation type="journal article" date="2014" name="Int. J. Syst. Evol. Microbiol.">
        <title>Complete genome sequence of Corynebacterium casei LMG S-19264T (=DSM 44701T), isolated from a smear-ripened cheese.</title>
        <authorList>
            <consortium name="US DOE Joint Genome Institute (JGI-PGF)"/>
            <person name="Walter F."/>
            <person name="Albersmeier A."/>
            <person name="Kalinowski J."/>
            <person name="Ruckert C."/>
        </authorList>
    </citation>
    <scope>NUCLEOTIDE SEQUENCE</scope>
    <source>
        <strain evidence="2">JCM 4122</strain>
    </source>
</reference>
<dbReference type="Proteomes" id="UP000632849">
    <property type="component" value="Unassembled WGS sequence"/>
</dbReference>
<organism evidence="2 3">
    <name type="scientific">Streptomyces filamentosus</name>
    <name type="common">Streptomyces roseosporus</name>
    <dbReference type="NCBI Taxonomy" id="67294"/>
    <lineage>
        <taxon>Bacteria</taxon>
        <taxon>Bacillati</taxon>
        <taxon>Actinomycetota</taxon>
        <taxon>Actinomycetes</taxon>
        <taxon>Kitasatosporales</taxon>
        <taxon>Streptomycetaceae</taxon>
        <taxon>Streptomyces</taxon>
    </lineage>
</organism>
<feature type="compositionally biased region" description="Pro residues" evidence="1">
    <location>
        <begin position="10"/>
        <end position="19"/>
    </location>
</feature>
<evidence type="ECO:0000313" key="2">
    <source>
        <dbReference type="EMBL" id="GHG10315.1"/>
    </source>
</evidence>
<keyword evidence="3" id="KW-1185">Reference proteome</keyword>
<name>A0A919BSL8_STRFL</name>
<feature type="compositionally biased region" description="Low complexity" evidence="1">
    <location>
        <begin position="20"/>
        <end position="32"/>
    </location>
</feature>
<dbReference type="Gene3D" id="1.25.10.10">
    <property type="entry name" value="Leucine-rich Repeat Variant"/>
    <property type="match status" value="2"/>
</dbReference>
<gene>
    <name evidence="2" type="ORF">GCM10017667_48640</name>
</gene>
<dbReference type="InterPro" id="IPR016024">
    <property type="entry name" value="ARM-type_fold"/>
</dbReference>
<evidence type="ECO:0008006" key="4">
    <source>
        <dbReference type="Google" id="ProtNLM"/>
    </source>
</evidence>
<evidence type="ECO:0000256" key="1">
    <source>
        <dbReference type="SAM" id="MobiDB-lite"/>
    </source>
</evidence>
<evidence type="ECO:0000313" key="3">
    <source>
        <dbReference type="Proteomes" id="UP000632849"/>
    </source>
</evidence>